<dbReference type="RefSeq" id="WP_153214244.1">
    <property type="nucleotide sequence ID" value="NZ_WIBF01000001.1"/>
</dbReference>
<dbReference type="Gene3D" id="1.20.120.30">
    <property type="entry name" value="Aspartate receptor, ligand-binding domain"/>
    <property type="match status" value="1"/>
</dbReference>
<organism evidence="2 3">
    <name type="scientific">Tritonibacter litoralis</name>
    <dbReference type="NCBI Taxonomy" id="2662264"/>
    <lineage>
        <taxon>Bacteria</taxon>
        <taxon>Pseudomonadati</taxon>
        <taxon>Pseudomonadota</taxon>
        <taxon>Alphaproteobacteria</taxon>
        <taxon>Rhodobacterales</taxon>
        <taxon>Paracoccaceae</taxon>
        <taxon>Tritonibacter</taxon>
    </lineage>
</organism>
<sequence length="123" mass="13558">MDKAVLEQQIGEAMQAHAAWKQKLGDAVKTGRLPKPSCDIRTNDQCSFGKWLFSLTSDPRVARSAGYQEVMKTHTVFHLEAGRVAELVEKDDLAAAERALNGPGYNAATTNLNNAMLQWKQSI</sequence>
<feature type="domain" description="Chemoreceptor zinc-binding" evidence="1">
    <location>
        <begin position="17"/>
        <end position="84"/>
    </location>
</feature>
<dbReference type="AlphaFoldDB" id="A0A843YDF1"/>
<name>A0A843YDF1_9RHOB</name>
<protein>
    <recommendedName>
        <fullName evidence="1">Chemoreceptor zinc-binding domain-containing protein</fullName>
    </recommendedName>
</protein>
<evidence type="ECO:0000313" key="2">
    <source>
        <dbReference type="EMBL" id="MQQ07352.1"/>
    </source>
</evidence>
<dbReference type="Pfam" id="PF13682">
    <property type="entry name" value="CZB"/>
    <property type="match status" value="1"/>
</dbReference>
<dbReference type="InterPro" id="IPR025991">
    <property type="entry name" value="Chemoreceptor_zinc-bind_dom"/>
</dbReference>
<dbReference type="EMBL" id="WIBF01000001">
    <property type="protein sequence ID" value="MQQ07352.1"/>
    <property type="molecule type" value="Genomic_DNA"/>
</dbReference>
<proteinExistence type="predicted"/>
<dbReference type="Proteomes" id="UP000444174">
    <property type="component" value="Unassembled WGS sequence"/>
</dbReference>
<evidence type="ECO:0000259" key="1">
    <source>
        <dbReference type="Pfam" id="PF13682"/>
    </source>
</evidence>
<comment type="caution">
    <text evidence="2">The sequence shown here is derived from an EMBL/GenBank/DDBJ whole genome shotgun (WGS) entry which is preliminary data.</text>
</comment>
<keyword evidence="3" id="KW-1185">Reference proteome</keyword>
<evidence type="ECO:0000313" key="3">
    <source>
        <dbReference type="Proteomes" id="UP000444174"/>
    </source>
</evidence>
<accession>A0A843YDF1</accession>
<reference evidence="2 3" key="1">
    <citation type="submission" date="2019-10" db="EMBL/GenBank/DDBJ databases">
        <title>Epibacterium sp. nov., isolated from seawater.</title>
        <authorList>
            <person name="Zhang X."/>
            <person name="Li N."/>
        </authorList>
    </citation>
    <scope>NUCLEOTIDE SEQUENCE [LARGE SCALE GENOMIC DNA]</scope>
    <source>
        <strain evidence="2 3">SM1979</strain>
    </source>
</reference>
<gene>
    <name evidence="2" type="ORF">GFB49_02690</name>
</gene>